<keyword evidence="2" id="KW-1133">Transmembrane helix</keyword>
<sequence length="81" mass="7548">MSLTGFGLAPPAHPLFGAAVAAAGPAPVFLASAGLGACGGVAGLLVPAVRTARLARPAGAKARAPAPAAAPAPRGTRTAKA</sequence>
<name>A0ABU7P6U9_9ACTN</name>
<dbReference type="Proteomes" id="UP001344658">
    <property type="component" value="Unassembled WGS sequence"/>
</dbReference>
<keyword evidence="2" id="KW-0472">Membrane</keyword>
<evidence type="ECO:0000256" key="1">
    <source>
        <dbReference type="SAM" id="MobiDB-lite"/>
    </source>
</evidence>
<organism evidence="3 4">
    <name type="scientific">Actinacidiphila polyblastidii</name>
    <dbReference type="NCBI Taxonomy" id="3110430"/>
    <lineage>
        <taxon>Bacteria</taxon>
        <taxon>Bacillati</taxon>
        <taxon>Actinomycetota</taxon>
        <taxon>Actinomycetes</taxon>
        <taxon>Kitasatosporales</taxon>
        <taxon>Streptomycetaceae</taxon>
        <taxon>Actinacidiphila</taxon>
    </lineage>
</organism>
<protein>
    <submittedName>
        <fullName evidence="3">Uncharacterized protein</fullName>
    </submittedName>
</protein>
<evidence type="ECO:0000313" key="3">
    <source>
        <dbReference type="EMBL" id="MEE4541547.1"/>
    </source>
</evidence>
<reference evidence="3 4" key="1">
    <citation type="submission" date="2023-12" db="EMBL/GenBank/DDBJ databases">
        <title>Streptomyces sp. V4-01.</title>
        <authorList>
            <person name="Somphong A."/>
            <person name="Phongsopitanun W."/>
        </authorList>
    </citation>
    <scope>NUCLEOTIDE SEQUENCE [LARGE SCALE GENOMIC DNA]</scope>
    <source>
        <strain evidence="3 4">V4-01</strain>
    </source>
</reference>
<evidence type="ECO:0000313" key="4">
    <source>
        <dbReference type="Proteomes" id="UP001344658"/>
    </source>
</evidence>
<keyword evidence="4" id="KW-1185">Reference proteome</keyword>
<accession>A0ABU7P6U9</accession>
<dbReference type="RefSeq" id="WP_330793447.1">
    <property type="nucleotide sequence ID" value="NZ_JAZEWV010000003.1"/>
</dbReference>
<comment type="caution">
    <text evidence="3">The sequence shown here is derived from an EMBL/GenBank/DDBJ whole genome shotgun (WGS) entry which is preliminary data.</text>
</comment>
<evidence type="ECO:0000256" key="2">
    <source>
        <dbReference type="SAM" id="Phobius"/>
    </source>
</evidence>
<proteinExistence type="predicted"/>
<gene>
    <name evidence="3" type="ORF">V2S66_06130</name>
</gene>
<feature type="region of interest" description="Disordered" evidence="1">
    <location>
        <begin position="56"/>
        <end position="81"/>
    </location>
</feature>
<dbReference type="EMBL" id="JAZEWV010000003">
    <property type="protein sequence ID" value="MEE4541547.1"/>
    <property type="molecule type" value="Genomic_DNA"/>
</dbReference>
<feature type="transmembrane region" description="Helical" evidence="2">
    <location>
        <begin position="27"/>
        <end position="46"/>
    </location>
</feature>
<keyword evidence="2" id="KW-0812">Transmembrane</keyword>